<protein>
    <submittedName>
        <fullName evidence="3">DUF3592 domain-containing protein</fullName>
    </submittedName>
</protein>
<reference evidence="4" key="1">
    <citation type="journal article" date="2019" name="Int. J. Syst. Evol. Microbiol.">
        <title>The Global Catalogue of Microorganisms (GCM) 10K type strain sequencing project: providing services to taxonomists for standard genome sequencing and annotation.</title>
        <authorList>
            <consortium name="The Broad Institute Genomics Platform"/>
            <consortium name="The Broad Institute Genome Sequencing Center for Infectious Disease"/>
            <person name="Wu L."/>
            <person name="Ma J."/>
        </authorList>
    </citation>
    <scope>NUCLEOTIDE SEQUENCE [LARGE SCALE GENOMIC DNA]</scope>
    <source>
        <strain evidence="4">KCTC 42662</strain>
    </source>
</reference>
<name>A0ABW5KPZ4_9SPHI</name>
<feature type="transmembrane region" description="Helical" evidence="1">
    <location>
        <begin position="6"/>
        <end position="25"/>
    </location>
</feature>
<feature type="transmembrane region" description="Helical" evidence="1">
    <location>
        <begin position="108"/>
        <end position="135"/>
    </location>
</feature>
<dbReference type="Pfam" id="PF12158">
    <property type="entry name" value="DUF3592"/>
    <property type="match status" value="1"/>
</dbReference>
<evidence type="ECO:0000313" key="4">
    <source>
        <dbReference type="Proteomes" id="UP001597545"/>
    </source>
</evidence>
<sequence length="140" mass="15739">MADMIHGMLVLLGLILLVFGVRLFATSRQFLKNGIKTHAVVRDNLSFESNSRNSTSILYAPLLAYEVNGKETTYVPNARSNPPAYAIGEHIAIVYSPRNPQHARIISFWGIYLGSNILFILGWPMFLLGAGYFLFKYGWL</sequence>
<keyword evidence="1" id="KW-0812">Transmembrane</keyword>
<dbReference type="InterPro" id="IPR021994">
    <property type="entry name" value="DUF3592"/>
</dbReference>
<dbReference type="Proteomes" id="UP001597545">
    <property type="component" value="Unassembled WGS sequence"/>
</dbReference>
<organism evidence="3 4">
    <name type="scientific">Sphingobacterium suaedae</name>
    <dbReference type="NCBI Taxonomy" id="1686402"/>
    <lineage>
        <taxon>Bacteria</taxon>
        <taxon>Pseudomonadati</taxon>
        <taxon>Bacteroidota</taxon>
        <taxon>Sphingobacteriia</taxon>
        <taxon>Sphingobacteriales</taxon>
        <taxon>Sphingobacteriaceae</taxon>
        <taxon>Sphingobacterium</taxon>
    </lineage>
</organism>
<evidence type="ECO:0000259" key="2">
    <source>
        <dbReference type="Pfam" id="PF12158"/>
    </source>
</evidence>
<keyword evidence="1" id="KW-1133">Transmembrane helix</keyword>
<proteinExistence type="predicted"/>
<keyword evidence="4" id="KW-1185">Reference proteome</keyword>
<comment type="caution">
    <text evidence="3">The sequence shown here is derived from an EMBL/GenBank/DDBJ whole genome shotgun (WGS) entry which is preliminary data.</text>
</comment>
<evidence type="ECO:0000313" key="3">
    <source>
        <dbReference type="EMBL" id="MFD2549672.1"/>
    </source>
</evidence>
<gene>
    <name evidence="3" type="ORF">ACFSR5_18655</name>
</gene>
<feature type="domain" description="DUF3592" evidence="2">
    <location>
        <begin position="45"/>
        <end position="109"/>
    </location>
</feature>
<dbReference type="EMBL" id="JBHULR010000020">
    <property type="protein sequence ID" value="MFD2549672.1"/>
    <property type="molecule type" value="Genomic_DNA"/>
</dbReference>
<accession>A0ABW5KPZ4</accession>
<evidence type="ECO:0000256" key="1">
    <source>
        <dbReference type="SAM" id="Phobius"/>
    </source>
</evidence>
<keyword evidence="1" id="KW-0472">Membrane</keyword>